<name>A0A0P7AUV7_9HYPO</name>
<reference evidence="1 2" key="1">
    <citation type="submission" date="2015-09" db="EMBL/GenBank/DDBJ databases">
        <title>Draft genome of a European isolate of the apple canker pathogen Neonectria ditissima.</title>
        <authorList>
            <person name="Gomez-Cortecero A."/>
            <person name="Harrison R.J."/>
            <person name="Armitage A.D."/>
        </authorList>
    </citation>
    <scope>NUCLEOTIDE SEQUENCE [LARGE SCALE GENOMIC DNA]</scope>
    <source>
        <strain evidence="1 2">R09/05</strain>
    </source>
</reference>
<evidence type="ECO:0000313" key="1">
    <source>
        <dbReference type="EMBL" id="KPM37162.1"/>
    </source>
</evidence>
<evidence type="ECO:0000313" key="2">
    <source>
        <dbReference type="Proteomes" id="UP000050424"/>
    </source>
</evidence>
<protein>
    <submittedName>
        <fullName evidence="1">Uncharacterized protein</fullName>
    </submittedName>
</protein>
<keyword evidence="2" id="KW-1185">Reference proteome</keyword>
<dbReference type="OrthoDB" id="5097863at2759"/>
<sequence>MHDSSAATEAATANTSAAASPQNRLDLDLLLLRPRRHEGYRRSLPTLWNSSLPQLQHPEIQHARQRRASGAQRRERIAILTLAPGVCFLRIRDVYTGEITGRGCGCVWSEDDCQAPPHLIPTVLRTMRLYRSDRQAEGRNLRGWVTAAITTWVDPPQTDAWLARYSPKKSVTDKDENKPWISFKDEYESELSDIRFFINPDARSDPLEDNANRIESFCQGAELDLDTAVTPSGETRIAASQHQTKAWVSDRNSNFQDSNTPFDYDRGLSPRQLFEVLGHKSLPDDPDERNVVPPRRIITDSNSWDGPFIIRMDFPYFALSNLDREDTRPLRGTRKLRRRHDFSFLNPKKSEEEGCDEEPGYRFLYEPTCSFLATGKSEQRWTAICLNEDSFEALPFLDTEDDLETDGLDPDYEDVDPIILEAPFKNWVAPPRTYSLQFADRRFKTMVNHQQIIHQQFKASLSRFSPTSAQDPRDHLSSNQTKEWTTKSLAALSLILYSVSQLRGEWGRFFAEEVVFDQNELPTGRLLQSLRDDRMALKALKNLRNSLNELKIIEQGMEGSKRQFEEIRLQRQNENGDAQRDLSQSVRTLTVFSAASMLQDKLSDVDIGHPTFTEMWSREDDCV</sequence>
<accession>A0A0P7AUV7</accession>
<dbReference type="Proteomes" id="UP000050424">
    <property type="component" value="Unassembled WGS sequence"/>
</dbReference>
<dbReference type="EMBL" id="LKCW01000175">
    <property type="protein sequence ID" value="KPM37162.1"/>
    <property type="molecule type" value="Genomic_DNA"/>
</dbReference>
<organism evidence="1 2">
    <name type="scientific">Neonectria ditissima</name>
    <dbReference type="NCBI Taxonomy" id="78410"/>
    <lineage>
        <taxon>Eukaryota</taxon>
        <taxon>Fungi</taxon>
        <taxon>Dikarya</taxon>
        <taxon>Ascomycota</taxon>
        <taxon>Pezizomycotina</taxon>
        <taxon>Sordariomycetes</taxon>
        <taxon>Hypocreomycetidae</taxon>
        <taxon>Hypocreales</taxon>
        <taxon>Nectriaceae</taxon>
        <taxon>Neonectria</taxon>
    </lineage>
</organism>
<dbReference type="AlphaFoldDB" id="A0A0P7AUV7"/>
<gene>
    <name evidence="1" type="ORF">AK830_g9408</name>
</gene>
<proteinExistence type="predicted"/>
<comment type="caution">
    <text evidence="1">The sequence shown here is derived from an EMBL/GenBank/DDBJ whole genome shotgun (WGS) entry which is preliminary data.</text>
</comment>